<dbReference type="AlphaFoldDB" id="A0A1H2CUZ1"/>
<evidence type="ECO:0000313" key="2">
    <source>
        <dbReference type="Proteomes" id="UP000198688"/>
    </source>
</evidence>
<organism evidence="1 2">
    <name type="scientific">Actinoplanes derwentensis</name>
    <dbReference type="NCBI Taxonomy" id="113562"/>
    <lineage>
        <taxon>Bacteria</taxon>
        <taxon>Bacillati</taxon>
        <taxon>Actinomycetota</taxon>
        <taxon>Actinomycetes</taxon>
        <taxon>Micromonosporales</taxon>
        <taxon>Micromonosporaceae</taxon>
        <taxon>Actinoplanes</taxon>
    </lineage>
</organism>
<gene>
    <name evidence="1" type="ORF">SAMN04489716_6905</name>
</gene>
<dbReference type="STRING" id="113562.SAMN04489716_6905"/>
<keyword evidence="2" id="KW-1185">Reference proteome</keyword>
<accession>A0A1H2CUZ1</accession>
<dbReference type="Proteomes" id="UP000198688">
    <property type="component" value="Chromosome I"/>
</dbReference>
<proteinExistence type="predicted"/>
<dbReference type="EMBL" id="LT629758">
    <property type="protein sequence ID" value="SDT74194.1"/>
    <property type="molecule type" value="Genomic_DNA"/>
</dbReference>
<name>A0A1H2CUZ1_9ACTN</name>
<evidence type="ECO:0000313" key="1">
    <source>
        <dbReference type="EMBL" id="SDT74194.1"/>
    </source>
</evidence>
<protein>
    <submittedName>
        <fullName evidence="1">Uncharacterized protein</fullName>
    </submittedName>
</protein>
<dbReference type="RefSeq" id="WP_231953638.1">
    <property type="nucleotide sequence ID" value="NZ_BOMJ01000003.1"/>
</dbReference>
<sequence length="196" mass="21367">MPLARAATGYTLQLTTFPHAVGRPAVKPGGWPTKKAALTALGRMRERGLNCDPIIEVNRVITPLQQVWAVTFPDHYEVTTALMTRAGTWLRGRITDATPCYCEPRCKGGHPAPWTLLTPHPAPATFTHVTRTVLDPARQERYRAKSNGSCGRWITPDQSIALCTCGWKAYENTRSDAQAAARVHRTIAASPAPAAA</sequence>
<reference evidence="1 2" key="1">
    <citation type="submission" date="2016-10" db="EMBL/GenBank/DDBJ databases">
        <authorList>
            <person name="de Groot N.N."/>
        </authorList>
    </citation>
    <scope>NUCLEOTIDE SEQUENCE [LARGE SCALE GENOMIC DNA]</scope>
    <source>
        <strain evidence="1 2">DSM 43941</strain>
    </source>
</reference>